<protein>
    <submittedName>
        <fullName evidence="1">Uncharacterized protein</fullName>
    </submittedName>
</protein>
<comment type="caution">
    <text evidence="1">The sequence shown here is derived from an EMBL/GenBank/DDBJ whole genome shotgun (WGS) entry which is preliminary data.</text>
</comment>
<proteinExistence type="predicted"/>
<organism evidence="1 2">
    <name type="scientific">Candidatus Epulonipiscium fishelsonii</name>
    <dbReference type="NCBI Taxonomy" id="77094"/>
    <lineage>
        <taxon>Bacteria</taxon>
        <taxon>Bacillati</taxon>
        <taxon>Bacillota</taxon>
        <taxon>Clostridia</taxon>
        <taxon>Lachnospirales</taxon>
        <taxon>Lachnospiraceae</taxon>
        <taxon>Candidatus Epulonipiscium</taxon>
    </lineage>
</organism>
<gene>
    <name evidence="1" type="ORF">AN396_01630</name>
</gene>
<accession>A0ACC8XG63</accession>
<name>A0ACC8XG63_9FIRM</name>
<dbReference type="EMBL" id="LJDB01000013">
    <property type="protein sequence ID" value="ONI42407.1"/>
    <property type="molecule type" value="Genomic_DNA"/>
</dbReference>
<dbReference type="Proteomes" id="UP000188605">
    <property type="component" value="Unassembled WGS sequence"/>
</dbReference>
<keyword evidence="2" id="KW-1185">Reference proteome</keyword>
<reference evidence="1" key="1">
    <citation type="submission" date="2016-08" db="EMBL/GenBank/DDBJ databases">
        <authorList>
            <person name="Ngugi D.K."/>
            <person name="Miyake S."/>
            <person name="Stingl U."/>
        </authorList>
    </citation>
    <scope>NUCLEOTIDE SEQUENCE</scope>
    <source>
        <strain evidence="1">SCG-B11WGA-EpuloA1</strain>
    </source>
</reference>
<sequence>MKKKMTFGLMIATVMLSTSVYATTPQDDIIILYTNDVHCAIEENMGYAGVAAYAKEMEEIYGKEDVILVDAGDAIQGGPIGKLTQGEAIIDIMNQVGYDVFVPGNHEFDYGLAQFLKLTNLLNAKVISCNFINLDTDQPVFAPFIMTRHGNTDVAFVGITTPQSYFENKNGKYHLTFSANENGRWLYSNVQRAVDEARSLGADYVVAVAHLGTGETSSPWRSTDVIANTTGIDVMIDGHSHNIVENQFVANAKGQNVILTQAGSKFDRLGEIIISPDTDTIVSRLISEYTPKDLATQVFIDNINSRFEDILNHVVANTDVLLATRDPKTDIRIVRSQETNLGDLVADAYRDYLGTDIALINSGGIRASIKPGKITHGDIISVQPFGNLATSVLVNGQTILDALEMGARNVPGENGGLLQASGLTYTIDANVPSSIIFDDKGKFIGVEGEYRVKDVMIDGKPIDLEKEYSVGSVDYIVLNYGSGMSMFKDAKVLKDRTMVDNEVLLNYILNNLEGDISSGYENISGDGRINIIEIVEPLYKEYTVVEGDNLSSIAYEQLGDGEKYNEIYELNKDIISSENLIYPGQVLKIPDGETIDYEYVPEDYNVGTDISEENYIEDISDAEIINEIINEIIIKDKEMTDNEDIIKDEDVTDDKDTSNDENVIKYEVIIEEK</sequence>
<evidence type="ECO:0000313" key="1">
    <source>
        <dbReference type="EMBL" id="ONI42407.1"/>
    </source>
</evidence>
<evidence type="ECO:0000313" key="2">
    <source>
        <dbReference type="Proteomes" id="UP000188605"/>
    </source>
</evidence>